<dbReference type="CDD" id="cd01650">
    <property type="entry name" value="RT_nLTR_like"/>
    <property type="match status" value="1"/>
</dbReference>
<comment type="caution">
    <text evidence="2">The sequence shown here is derived from an EMBL/GenBank/DDBJ whole genome shotgun (WGS) entry which is preliminary data.</text>
</comment>
<dbReference type="OrthoDB" id="1002360at2759"/>
<dbReference type="AlphaFoldDB" id="A0A5B6WC21"/>
<keyword evidence="2" id="KW-0695">RNA-directed DNA polymerase</keyword>
<name>A0A5B6WC21_9ROSI</name>
<dbReference type="InterPro" id="IPR043502">
    <property type="entry name" value="DNA/RNA_pol_sf"/>
</dbReference>
<organism evidence="2 3">
    <name type="scientific">Gossypium australe</name>
    <dbReference type="NCBI Taxonomy" id="47621"/>
    <lineage>
        <taxon>Eukaryota</taxon>
        <taxon>Viridiplantae</taxon>
        <taxon>Streptophyta</taxon>
        <taxon>Embryophyta</taxon>
        <taxon>Tracheophyta</taxon>
        <taxon>Spermatophyta</taxon>
        <taxon>Magnoliopsida</taxon>
        <taxon>eudicotyledons</taxon>
        <taxon>Gunneridae</taxon>
        <taxon>Pentapetalae</taxon>
        <taxon>rosids</taxon>
        <taxon>malvids</taxon>
        <taxon>Malvales</taxon>
        <taxon>Malvaceae</taxon>
        <taxon>Malvoideae</taxon>
        <taxon>Gossypium</taxon>
    </lineage>
</organism>
<dbReference type="Pfam" id="PF00078">
    <property type="entry name" value="RVT_1"/>
    <property type="match status" value="1"/>
</dbReference>
<dbReference type="InterPro" id="IPR052343">
    <property type="entry name" value="Retrotransposon-Effector_Assoc"/>
</dbReference>
<dbReference type="PANTHER" id="PTHR46890:SF48">
    <property type="entry name" value="RNA-DIRECTED DNA POLYMERASE"/>
    <property type="match status" value="1"/>
</dbReference>
<dbReference type="InterPro" id="IPR000477">
    <property type="entry name" value="RT_dom"/>
</dbReference>
<protein>
    <submittedName>
        <fullName evidence="2">Reverse transcriptase</fullName>
    </submittedName>
</protein>
<dbReference type="EMBL" id="SMMG02000003">
    <property type="protein sequence ID" value="KAA3478845.1"/>
    <property type="molecule type" value="Genomic_DNA"/>
</dbReference>
<accession>A0A5B6WC21</accession>
<evidence type="ECO:0000259" key="1">
    <source>
        <dbReference type="Pfam" id="PF00078"/>
    </source>
</evidence>
<dbReference type="Proteomes" id="UP000325315">
    <property type="component" value="Unassembled WGS sequence"/>
</dbReference>
<evidence type="ECO:0000313" key="2">
    <source>
        <dbReference type="EMBL" id="KAA3478845.1"/>
    </source>
</evidence>
<reference evidence="3" key="1">
    <citation type="journal article" date="2019" name="Plant Biotechnol. J.">
        <title>Genome sequencing of the Australian wild diploid species Gossypium australe highlights disease resistance and delayed gland morphogenesis.</title>
        <authorList>
            <person name="Cai Y."/>
            <person name="Cai X."/>
            <person name="Wang Q."/>
            <person name="Wang P."/>
            <person name="Zhang Y."/>
            <person name="Cai C."/>
            <person name="Xu Y."/>
            <person name="Wang K."/>
            <person name="Zhou Z."/>
            <person name="Wang C."/>
            <person name="Geng S."/>
            <person name="Li B."/>
            <person name="Dong Q."/>
            <person name="Hou Y."/>
            <person name="Wang H."/>
            <person name="Ai P."/>
            <person name="Liu Z."/>
            <person name="Yi F."/>
            <person name="Sun M."/>
            <person name="An G."/>
            <person name="Cheng J."/>
            <person name="Zhang Y."/>
            <person name="Shi Q."/>
            <person name="Xie Y."/>
            <person name="Shi X."/>
            <person name="Chang Y."/>
            <person name="Huang F."/>
            <person name="Chen Y."/>
            <person name="Hong S."/>
            <person name="Mi L."/>
            <person name="Sun Q."/>
            <person name="Zhang L."/>
            <person name="Zhou B."/>
            <person name="Peng R."/>
            <person name="Zhang X."/>
            <person name="Liu F."/>
        </authorList>
    </citation>
    <scope>NUCLEOTIDE SEQUENCE [LARGE SCALE GENOMIC DNA]</scope>
    <source>
        <strain evidence="3">cv. PA1801</strain>
    </source>
</reference>
<dbReference type="GO" id="GO:0003964">
    <property type="term" value="F:RNA-directed DNA polymerase activity"/>
    <property type="evidence" value="ECO:0007669"/>
    <property type="project" value="UniProtKB-KW"/>
</dbReference>
<dbReference type="SUPFAM" id="SSF56672">
    <property type="entry name" value="DNA/RNA polymerases"/>
    <property type="match status" value="1"/>
</dbReference>
<keyword evidence="2" id="KW-0808">Transferase</keyword>
<feature type="domain" description="Reverse transcriptase" evidence="1">
    <location>
        <begin position="96"/>
        <end position="221"/>
    </location>
</feature>
<evidence type="ECO:0000313" key="3">
    <source>
        <dbReference type="Proteomes" id="UP000325315"/>
    </source>
</evidence>
<sequence length="237" mass="27306">MSEERGSCDHLLSGNDRCISEEDNQFLTKLYTKKEIKAAVFEMGPTKALREDGLPALFYQKCWHIVGDDVIKFCLQILNEDKGFKQVNSTHIVLIPKVANPVNMKQFRLISLCNVIYKIMAKAIANRLRGVIEKCIDVAQSAFVPRRLISDNVLLAYEILHTLKQKRVGQKGFKAVKLDMSKAYDRVEWKFIKEIMTRMGFTFNWIETIMECITSVSYSVIVNRFKGENFQPSRGLR</sequence>
<keyword evidence="2" id="KW-0548">Nucleotidyltransferase</keyword>
<keyword evidence="3" id="KW-1185">Reference proteome</keyword>
<gene>
    <name evidence="2" type="ORF">EPI10_019421</name>
</gene>
<dbReference type="PANTHER" id="PTHR46890">
    <property type="entry name" value="NON-LTR RETROLELEMENT REVERSE TRANSCRIPTASE-LIKE PROTEIN-RELATED"/>
    <property type="match status" value="1"/>
</dbReference>
<proteinExistence type="predicted"/>